<name>A0AAN8ZUK9_9MAGN</name>
<comment type="subcellular location">
    <subcellularLocation>
        <location evidence="1">Nucleus</location>
        <location evidence="1">Nucleolus</location>
    </subcellularLocation>
</comment>
<sequence length="540" mass="60246">MRKKEKSKDKSTENPNPRSSTSDVFRSIFGDVPQDSSVSLFSDSNPFKRKPQTTTTTPSSQSTEDPNPEDSKLGLENTRNEDFENPNSEELKKRKRKKDAMPRLEDSDNVEEVKKSKKSEELNKLAMLEIGRREAGDADSGMELNGVDGSKKRKKRKREEIEEEYEAKNYGIAAKEEGEKRVVVGEKRKKMDDPGESMVEKEGFDDENKLSRTIFVGNLPLKVKKKVLLKEFSQFGEIESIRIRSVPILDSKLSRKGAILQGKINESADSVHAYIVFKVEQSAQASLSQNLALVGGNHIRVDKACPPHKKLRGDDAPLYDPKRTVFVGNLPFDVKDEEIYKLFRGIKDLESSIEAVRVIRDPQTGAGKGIAYVLFKSRGAANMVIKKRNLKLQDRELRLSHARSDSTPSKRKNPSPTNAGGSPAKKLTPDTRSQNGNGGVKMKGAASYQGLRASKSDIPKKGKKKSIQSSKVRPMPEKQKKANLYEGNRQKGKRPAVAARKAKADALKNGGSSGQAGKKRRLEDRTPESAQRKKKARKFR</sequence>
<evidence type="ECO:0000256" key="2">
    <source>
        <dbReference type="ARBA" id="ARBA00007077"/>
    </source>
</evidence>
<dbReference type="CDD" id="cd12395">
    <property type="entry name" value="RRM2_RBM34"/>
    <property type="match status" value="1"/>
</dbReference>
<dbReference type="GO" id="GO:0003723">
    <property type="term" value="F:RNA binding"/>
    <property type="evidence" value="ECO:0007669"/>
    <property type="project" value="UniProtKB-UniRule"/>
</dbReference>
<dbReference type="PANTHER" id="PTHR23236:SF25">
    <property type="entry name" value="RNA-BINDING PROTEIN 34"/>
    <property type="match status" value="1"/>
</dbReference>
<feature type="compositionally biased region" description="Low complexity" evidence="6">
    <location>
        <begin position="52"/>
        <end position="63"/>
    </location>
</feature>
<accession>A0AAN8ZUK9</accession>
<dbReference type="SMART" id="SM00360">
    <property type="entry name" value="RRM"/>
    <property type="match status" value="2"/>
</dbReference>
<evidence type="ECO:0000256" key="3">
    <source>
        <dbReference type="ARBA" id="ARBA00022884"/>
    </source>
</evidence>
<feature type="compositionally biased region" description="Polar residues" evidence="6">
    <location>
        <begin position="34"/>
        <end position="45"/>
    </location>
</feature>
<feature type="domain" description="RRM" evidence="7">
    <location>
        <begin position="323"/>
        <end position="404"/>
    </location>
</feature>
<feature type="compositionally biased region" description="Basic and acidic residues" evidence="6">
    <location>
        <begin position="69"/>
        <end position="82"/>
    </location>
</feature>
<feature type="region of interest" description="Disordered" evidence="6">
    <location>
        <begin position="1"/>
        <end position="121"/>
    </location>
</feature>
<feature type="region of interest" description="Disordered" evidence="6">
    <location>
        <begin position="395"/>
        <end position="540"/>
    </location>
</feature>
<evidence type="ECO:0000256" key="1">
    <source>
        <dbReference type="ARBA" id="ARBA00004604"/>
    </source>
</evidence>
<feature type="compositionally biased region" description="Basic and acidic residues" evidence="6">
    <location>
        <begin position="1"/>
        <end position="12"/>
    </location>
</feature>
<feature type="compositionally biased region" description="Basic and acidic residues" evidence="6">
    <location>
        <begin position="99"/>
        <end position="121"/>
    </location>
</feature>
<feature type="domain" description="RRM" evidence="7">
    <location>
        <begin position="212"/>
        <end position="306"/>
    </location>
</feature>
<gene>
    <name evidence="8" type="ORF">RJ641_000876</name>
</gene>
<protein>
    <submittedName>
        <fullName evidence="8">RNA recognition motif domain</fullName>
    </submittedName>
</protein>
<evidence type="ECO:0000259" key="7">
    <source>
        <dbReference type="PROSITE" id="PS50102"/>
    </source>
</evidence>
<comment type="similarity">
    <text evidence="2">Belongs to the RRM RBM34 family.</text>
</comment>
<dbReference type="GO" id="GO:0005730">
    <property type="term" value="C:nucleolus"/>
    <property type="evidence" value="ECO:0007669"/>
    <property type="project" value="UniProtKB-SubCell"/>
</dbReference>
<feature type="compositionally biased region" description="Basic and acidic residues" evidence="6">
    <location>
        <begin position="395"/>
        <end position="404"/>
    </location>
</feature>
<dbReference type="Proteomes" id="UP001370490">
    <property type="component" value="Unassembled WGS sequence"/>
</dbReference>
<dbReference type="InterPro" id="IPR034221">
    <property type="entry name" value="RBM34_RRM2"/>
</dbReference>
<feature type="compositionally biased region" description="Basic and acidic residues" evidence="6">
    <location>
        <begin position="521"/>
        <end position="531"/>
    </location>
</feature>
<evidence type="ECO:0000256" key="4">
    <source>
        <dbReference type="ARBA" id="ARBA00023242"/>
    </source>
</evidence>
<evidence type="ECO:0000313" key="8">
    <source>
        <dbReference type="EMBL" id="KAK6947403.1"/>
    </source>
</evidence>
<dbReference type="CDD" id="cd12394">
    <property type="entry name" value="RRM1_RBM34"/>
    <property type="match status" value="1"/>
</dbReference>
<dbReference type="PANTHER" id="PTHR23236">
    <property type="entry name" value="EUKARYOTIC TRANSLATION INITIATION FACTOR 4B/4H"/>
    <property type="match status" value="1"/>
</dbReference>
<evidence type="ECO:0000313" key="9">
    <source>
        <dbReference type="Proteomes" id="UP001370490"/>
    </source>
</evidence>
<dbReference type="InterPro" id="IPR035979">
    <property type="entry name" value="RBD_domain_sf"/>
</dbReference>
<keyword evidence="4" id="KW-0539">Nucleus</keyword>
<dbReference type="Gene3D" id="3.30.70.330">
    <property type="match status" value="2"/>
</dbReference>
<feature type="region of interest" description="Disordered" evidence="6">
    <location>
        <begin position="133"/>
        <end position="160"/>
    </location>
</feature>
<proteinExistence type="inferred from homology"/>
<dbReference type="SUPFAM" id="SSF54928">
    <property type="entry name" value="RNA-binding domain, RBD"/>
    <property type="match status" value="2"/>
</dbReference>
<dbReference type="InterPro" id="IPR012677">
    <property type="entry name" value="Nucleotide-bd_a/b_plait_sf"/>
</dbReference>
<dbReference type="PROSITE" id="PS50102">
    <property type="entry name" value="RRM"/>
    <property type="match status" value="2"/>
</dbReference>
<feature type="compositionally biased region" description="Polar residues" evidence="6">
    <location>
        <begin position="13"/>
        <end position="24"/>
    </location>
</feature>
<organism evidence="8 9">
    <name type="scientific">Dillenia turbinata</name>
    <dbReference type="NCBI Taxonomy" id="194707"/>
    <lineage>
        <taxon>Eukaryota</taxon>
        <taxon>Viridiplantae</taxon>
        <taxon>Streptophyta</taxon>
        <taxon>Embryophyta</taxon>
        <taxon>Tracheophyta</taxon>
        <taxon>Spermatophyta</taxon>
        <taxon>Magnoliopsida</taxon>
        <taxon>eudicotyledons</taxon>
        <taxon>Gunneridae</taxon>
        <taxon>Pentapetalae</taxon>
        <taxon>Dilleniales</taxon>
        <taxon>Dilleniaceae</taxon>
        <taxon>Dillenia</taxon>
    </lineage>
</organism>
<keyword evidence="9" id="KW-1185">Reference proteome</keyword>
<dbReference type="EMBL" id="JBAMMX010000001">
    <property type="protein sequence ID" value="KAK6947403.1"/>
    <property type="molecule type" value="Genomic_DNA"/>
</dbReference>
<dbReference type="Pfam" id="PF00076">
    <property type="entry name" value="RRM_1"/>
    <property type="match status" value="2"/>
</dbReference>
<comment type="caution">
    <text evidence="8">The sequence shown here is derived from an EMBL/GenBank/DDBJ whole genome shotgun (WGS) entry which is preliminary data.</text>
</comment>
<reference evidence="8 9" key="1">
    <citation type="submission" date="2023-12" db="EMBL/GenBank/DDBJ databases">
        <title>A high-quality genome assembly for Dillenia turbinata (Dilleniales).</title>
        <authorList>
            <person name="Chanderbali A."/>
        </authorList>
    </citation>
    <scope>NUCLEOTIDE SEQUENCE [LARGE SCALE GENOMIC DNA]</scope>
    <source>
        <strain evidence="8">LSX21</strain>
        <tissue evidence="8">Leaf</tissue>
    </source>
</reference>
<dbReference type="AlphaFoldDB" id="A0AAN8ZUK9"/>
<dbReference type="InterPro" id="IPR000504">
    <property type="entry name" value="RRM_dom"/>
</dbReference>
<evidence type="ECO:0000256" key="6">
    <source>
        <dbReference type="SAM" id="MobiDB-lite"/>
    </source>
</evidence>
<keyword evidence="3 5" id="KW-0694">RNA-binding</keyword>
<evidence type="ECO:0000256" key="5">
    <source>
        <dbReference type="PROSITE-ProRule" id="PRU00176"/>
    </source>
</evidence>